<dbReference type="PANTHER" id="PTHR30126">
    <property type="entry name" value="HTH-TYPE TRANSCRIPTIONAL REGULATOR"/>
    <property type="match status" value="1"/>
</dbReference>
<evidence type="ECO:0000256" key="4">
    <source>
        <dbReference type="ARBA" id="ARBA00023163"/>
    </source>
</evidence>
<evidence type="ECO:0000256" key="1">
    <source>
        <dbReference type="ARBA" id="ARBA00009437"/>
    </source>
</evidence>
<dbReference type="Gene3D" id="1.10.10.10">
    <property type="entry name" value="Winged helix-like DNA-binding domain superfamily/Winged helix DNA-binding domain"/>
    <property type="match status" value="1"/>
</dbReference>
<organism evidence="6">
    <name type="scientific">Paenibacillus ihbetae</name>
    <dbReference type="NCBI Taxonomy" id="1870820"/>
    <lineage>
        <taxon>Bacteria</taxon>
        <taxon>Bacillati</taxon>
        <taxon>Bacillota</taxon>
        <taxon>Bacilli</taxon>
        <taxon>Bacillales</taxon>
        <taxon>Paenibacillaceae</taxon>
        <taxon>Paenibacillus</taxon>
    </lineage>
</organism>
<dbReference type="PROSITE" id="PS50931">
    <property type="entry name" value="HTH_LYSR"/>
    <property type="match status" value="1"/>
</dbReference>
<keyword evidence="2" id="KW-0805">Transcription regulation</keyword>
<dbReference type="FunFam" id="1.10.10.10:FF:000001">
    <property type="entry name" value="LysR family transcriptional regulator"/>
    <property type="match status" value="1"/>
</dbReference>
<dbReference type="SUPFAM" id="SSF46785">
    <property type="entry name" value="Winged helix' DNA-binding domain"/>
    <property type="match status" value="1"/>
</dbReference>
<comment type="similarity">
    <text evidence="1">Belongs to the LysR transcriptional regulatory family.</text>
</comment>
<accession>A0A1B2E2T5</accession>
<dbReference type="PANTHER" id="PTHR30126:SF40">
    <property type="entry name" value="HTH-TYPE TRANSCRIPTIONAL REGULATOR GLTR"/>
    <property type="match status" value="1"/>
</dbReference>
<dbReference type="InterPro" id="IPR000847">
    <property type="entry name" value="LysR_HTH_N"/>
</dbReference>
<evidence type="ECO:0000259" key="5">
    <source>
        <dbReference type="PROSITE" id="PS50931"/>
    </source>
</evidence>
<dbReference type="Gene3D" id="3.40.190.290">
    <property type="match status" value="1"/>
</dbReference>
<dbReference type="AlphaFoldDB" id="A0A1B2E2T5"/>
<dbReference type="EMBL" id="CP016809">
    <property type="protein sequence ID" value="ANY74259.1"/>
    <property type="molecule type" value="Genomic_DNA"/>
</dbReference>
<name>A0A1B2E2T5_9BACL</name>
<evidence type="ECO:0000313" key="6">
    <source>
        <dbReference type="EMBL" id="ANY74259.1"/>
    </source>
</evidence>
<evidence type="ECO:0000256" key="2">
    <source>
        <dbReference type="ARBA" id="ARBA00023015"/>
    </source>
</evidence>
<dbReference type="KEGG" id="pib:BBD41_17695"/>
<gene>
    <name evidence="6" type="ORF">BBD41_17695</name>
</gene>
<evidence type="ECO:0000256" key="3">
    <source>
        <dbReference type="ARBA" id="ARBA00023125"/>
    </source>
</evidence>
<keyword evidence="3" id="KW-0238">DNA-binding</keyword>
<protein>
    <submittedName>
        <fullName evidence="6">Transcriptional regulator</fullName>
    </submittedName>
</protein>
<dbReference type="InterPro" id="IPR036388">
    <property type="entry name" value="WH-like_DNA-bd_sf"/>
</dbReference>
<dbReference type="Pfam" id="PF00126">
    <property type="entry name" value="HTH_1"/>
    <property type="match status" value="1"/>
</dbReference>
<keyword evidence="4" id="KW-0804">Transcription</keyword>
<dbReference type="InterPro" id="IPR036390">
    <property type="entry name" value="WH_DNA-bd_sf"/>
</dbReference>
<dbReference type="SUPFAM" id="SSF53850">
    <property type="entry name" value="Periplasmic binding protein-like II"/>
    <property type="match status" value="1"/>
</dbReference>
<dbReference type="Pfam" id="PF03466">
    <property type="entry name" value="LysR_substrate"/>
    <property type="match status" value="1"/>
</dbReference>
<dbReference type="GO" id="GO:0000976">
    <property type="term" value="F:transcription cis-regulatory region binding"/>
    <property type="evidence" value="ECO:0007669"/>
    <property type="project" value="TreeGrafter"/>
</dbReference>
<feature type="domain" description="HTH lysR-type" evidence="5">
    <location>
        <begin position="1"/>
        <end position="58"/>
    </location>
</feature>
<dbReference type="PRINTS" id="PR00039">
    <property type="entry name" value="HTHLYSR"/>
</dbReference>
<sequence length="283" mass="31240">MEIIDFKVFKAIIEEGSITRAAEKLDYVQSNITTRIRKLESELGTQLLYRTPKGVVPTEKGLLFHKYSTDVLRTVHEMTKAIKGADYPSGQLEIGVVETMASSGPFISALSEYQHMYPEVTLSLITGTSPQNYEKVLNYQLDGAFLSGEFDLTPLYVAHEIREEVVLISAAGAVLDHSNAAWVVFPKGCPLRSASEDWLRSEGLPPANIIEVSTLETMLSCVRAGIGYTLMTASAVPVGDNQIQAHTVPERYRFITTRLVTRKDQFHSKAFTAFADGIITAGF</sequence>
<dbReference type="GO" id="GO:0003700">
    <property type="term" value="F:DNA-binding transcription factor activity"/>
    <property type="evidence" value="ECO:0007669"/>
    <property type="project" value="InterPro"/>
</dbReference>
<dbReference type="RefSeq" id="WP_099478367.1">
    <property type="nucleotide sequence ID" value="NZ_CP016809.1"/>
</dbReference>
<dbReference type="InterPro" id="IPR005119">
    <property type="entry name" value="LysR_subst-bd"/>
</dbReference>
<reference evidence="6" key="1">
    <citation type="submission" date="2016-08" db="EMBL/GenBank/DDBJ databases">
        <title>Complete Genome Seqeunce of Paenibacillus sp. nov. IHBB 9852 from high altitute lake of Indian trans-Himalayas.</title>
        <authorList>
            <person name="Kiran S."/>
            <person name="Swarnkar M.K."/>
            <person name="Rana A."/>
            <person name="Tewari R."/>
            <person name="Gulati A."/>
        </authorList>
    </citation>
    <scope>NUCLEOTIDE SEQUENCE [LARGE SCALE GENOMIC DNA]</scope>
    <source>
        <strain evidence="6">IHBB 9852</strain>
    </source>
</reference>
<proteinExistence type="inferred from homology"/>